<dbReference type="InterPro" id="IPR007374">
    <property type="entry name" value="ASCH_domain"/>
</dbReference>
<dbReference type="PANTHER" id="PTHR39203:SF1">
    <property type="entry name" value="CYTOPLASMIC PROTEIN"/>
    <property type="match status" value="1"/>
</dbReference>
<keyword evidence="3" id="KW-1185">Reference proteome</keyword>
<reference evidence="2 3" key="1">
    <citation type="submission" date="2020-09" db="EMBL/GenBank/DDBJ databases">
        <title>Brevundimonas sp. LVF1 isolated from an oligotrophic pond in Goettingen, Germany.</title>
        <authorList>
            <person name="Friedrich I."/>
            <person name="Klassen A."/>
            <person name="Neubauer H."/>
            <person name="Schneider D."/>
            <person name="Hertel R."/>
            <person name="Daniel R."/>
        </authorList>
    </citation>
    <scope>NUCLEOTIDE SEQUENCE [LARGE SCALE GENOMIC DNA]</scope>
    <source>
        <strain evidence="2 3">LVF1</strain>
    </source>
</reference>
<proteinExistence type="predicted"/>
<organism evidence="2 3">
    <name type="scientific">Brevundimonas pondensis</name>
    <dbReference type="NCBI Taxonomy" id="2774189"/>
    <lineage>
        <taxon>Bacteria</taxon>
        <taxon>Pseudomonadati</taxon>
        <taxon>Pseudomonadota</taxon>
        <taxon>Alphaproteobacteria</taxon>
        <taxon>Caulobacterales</taxon>
        <taxon>Caulobacteraceae</taxon>
        <taxon>Brevundimonas</taxon>
    </lineage>
</organism>
<protein>
    <submittedName>
        <fullName evidence="2">ASCH domain-containing protein</fullName>
    </submittedName>
</protein>
<feature type="domain" description="ASCH" evidence="1">
    <location>
        <begin position="14"/>
        <end position="130"/>
    </location>
</feature>
<evidence type="ECO:0000259" key="1">
    <source>
        <dbReference type="SMART" id="SM01022"/>
    </source>
</evidence>
<dbReference type="RefSeq" id="WP_207825496.1">
    <property type="nucleotide sequence ID" value="NZ_CP062006.1"/>
</dbReference>
<accession>A0ABX7SKZ8</accession>
<dbReference type="InterPro" id="IPR009326">
    <property type="entry name" value="DUF984"/>
</dbReference>
<dbReference type="Proteomes" id="UP000663942">
    <property type="component" value="Chromosome"/>
</dbReference>
<evidence type="ECO:0000313" key="3">
    <source>
        <dbReference type="Proteomes" id="UP000663942"/>
    </source>
</evidence>
<dbReference type="PANTHER" id="PTHR39203">
    <property type="entry name" value="CYTOPLASMIC PROTEIN-RELATED"/>
    <property type="match status" value="1"/>
</dbReference>
<name>A0ABX7SKZ8_9CAUL</name>
<sequence>MTDVPAAYRDAPRWPFGDSPELADELLALILAGGKRATCSSLVACEADIMPTVGEVSVILDGAGVPRCAIRTTEVEIMPFEQVSEDFARAEREGDLTYEWWRDAHEAYYRREGTWAPGMKVVCERFELVEVF</sequence>
<dbReference type="InterPro" id="IPR015947">
    <property type="entry name" value="PUA-like_sf"/>
</dbReference>
<dbReference type="Pfam" id="PF04266">
    <property type="entry name" value="ASCH"/>
    <property type="match status" value="1"/>
</dbReference>
<evidence type="ECO:0000313" key="2">
    <source>
        <dbReference type="EMBL" id="QTC88357.1"/>
    </source>
</evidence>
<dbReference type="PIRSF" id="PIRSF021320">
    <property type="entry name" value="DUF984"/>
    <property type="match status" value="1"/>
</dbReference>
<dbReference type="SUPFAM" id="SSF88697">
    <property type="entry name" value="PUA domain-like"/>
    <property type="match status" value="1"/>
</dbReference>
<dbReference type="SMART" id="SM01022">
    <property type="entry name" value="ASCH"/>
    <property type="match status" value="1"/>
</dbReference>
<gene>
    <name evidence="2" type="ORF">IFE19_02875</name>
</gene>
<dbReference type="EMBL" id="CP062006">
    <property type="protein sequence ID" value="QTC88357.1"/>
    <property type="molecule type" value="Genomic_DNA"/>
</dbReference>
<dbReference type="CDD" id="cd06553">
    <property type="entry name" value="ASCH_Ef3133_like"/>
    <property type="match status" value="1"/>
</dbReference>
<dbReference type="Gene3D" id="3.10.400.10">
    <property type="entry name" value="Sulfate adenylyltransferase"/>
    <property type="match status" value="1"/>
</dbReference>